<reference evidence="2 3" key="1">
    <citation type="journal article" date="2019" name="Int. J. Syst. Evol. Microbiol.">
        <title>The Global Catalogue of Microorganisms (GCM) 10K type strain sequencing project: providing services to taxonomists for standard genome sequencing and annotation.</title>
        <authorList>
            <consortium name="The Broad Institute Genomics Platform"/>
            <consortium name="The Broad Institute Genome Sequencing Center for Infectious Disease"/>
            <person name="Wu L."/>
            <person name="Ma J."/>
        </authorList>
    </citation>
    <scope>NUCLEOTIDE SEQUENCE [LARGE SCALE GENOMIC DNA]</scope>
    <source>
        <strain evidence="2 3">JCM 4316</strain>
    </source>
</reference>
<gene>
    <name evidence="2" type="ORF">GCM10010246_29650</name>
</gene>
<keyword evidence="1" id="KW-0472">Membrane</keyword>
<evidence type="ECO:0000313" key="2">
    <source>
        <dbReference type="EMBL" id="GAA2342429.1"/>
    </source>
</evidence>
<proteinExistence type="predicted"/>
<feature type="transmembrane region" description="Helical" evidence="1">
    <location>
        <begin position="112"/>
        <end position="132"/>
    </location>
</feature>
<feature type="transmembrane region" description="Helical" evidence="1">
    <location>
        <begin position="48"/>
        <end position="71"/>
    </location>
</feature>
<name>A0ABN3G1W2_9ACTN</name>
<keyword evidence="1" id="KW-1133">Transmembrane helix</keyword>
<keyword evidence="1" id="KW-0812">Transmembrane</keyword>
<dbReference type="EMBL" id="BAAASD010000010">
    <property type="protein sequence ID" value="GAA2342429.1"/>
    <property type="molecule type" value="Genomic_DNA"/>
</dbReference>
<feature type="transmembrane region" description="Helical" evidence="1">
    <location>
        <begin position="78"/>
        <end position="106"/>
    </location>
</feature>
<keyword evidence="3" id="KW-1185">Reference proteome</keyword>
<protein>
    <recommendedName>
        <fullName evidence="4">Integral membrane protein</fullName>
    </recommendedName>
</protein>
<accession>A0ABN3G1W2</accession>
<dbReference type="RefSeq" id="WP_346174937.1">
    <property type="nucleotide sequence ID" value="NZ_BAAASD010000010.1"/>
</dbReference>
<evidence type="ECO:0000256" key="1">
    <source>
        <dbReference type="SAM" id="Phobius"/>
    </source>
</evidence>
<comment type="caution">
    <text evidence="2">The sequence shown here is derived from an EMBL/GenBank/DDBJ whole genome shotgun (WGS) entry which is preliminary data.</text>
</comment>
<feature type="transmembrane region" description="Helical" evidence="1">
    <location>
        <begin position="21"/>
        <end position="42"/>
    </location>
</feature>
<evidence type="ECO:0008006" key="4">
    <source>
        <dbReference type="Google" id="ProtNLM"/>
    </source>
</evidence>
<dbReference type="Proteomes" id="UP001500253">
    <property type="component" value="Unassembled WGS sequence"/>
</dbReference>
<evidence type="ECO:0000313" key="3">
    <source>
        <dbReference type="Proteomes" id="UP001500253"/>
    </source>
</evidence>
<organism evidence="2 3">
    <name type="scientific">Streptomyces cuspidosporus</name>
    <dbReference type="NCBI Taxonomy" id="66882"/>
    <lineage>
        <taxon>Bacteria</taxon>
        <taxon>Bacillati</taxon>
        <taxon>Actinomycetota</taxon>
        <taxon>Actinomycetes</taxon>
        <taxon>Kitasatosporales</taxon>
        <taxon>Streptomycetaceae</taxon>
        <taxon>Streptomyces</taxon>
    </lineage>
</organism>
<sequence>MSIQATRQSTTVTPDLLRTSLRVDSWATAAFGAVMLAGAKWLRDPLGLPVALSVVFGIVMPAGGAVLALIARYPRIPVGAAAAVVVVNSLSCLGMVTLACTDVVALTGFGRAFMVVGAVAVAVFGELEFVGLRRARRMSGRPA</sequence>